<dbReference type="GO" id="GO:0033539">
    <property type="term" value="P:fatty acid beta-oxidation using acyl-CoA dehydrogenase"/>
    <property type="evidence" value="ECO:0007669"/>
    <property type="project" value="TreeGrafter"/>
</dbReference>
<dbReference type="Gene3D" id="2.40.110.10">
    <property type="entry name" value="Butyryl-CoA Dehydrogenase, subunit A, domain 2"/>
    <property type="match status" value="1"/>
</dbReference>
<dbReference type="InterPro" id="IPR036400">
    <property type="entry name" value="Cyt_B5-like_heme/steroid_sf"/>
</dbReference>
<dbReference type="InterPro" id="IPR001199">
    <property type="entry name" value="Cyt_B5-like_heme/steroid-bd"/>
</dbReference>
<dbReference type="GO" id="GO:0050660">
    <property type="term" value="F:flavin adenine dinucleotide binding"/>
    <property type="evidence" value="ECO:0007669"/>
    <property type="project" value="InterPro"/>
</dbReference>
<dbReference type="Pfam" id="PF00441">
    <property type="entry name" value="Acyl-CoA_dh_1"/>
    <property type="match status" value="1"/>
</dbReference>
<evidence type="ECO:0000256" key="2">
    <source>
        <dbReference type="ARBA" id="ARBA00009347"/>
    </source>
</evidence>
<dbReference type="Gene3D" id="1.10.540.10">
    <property type="entry name" value="Acyl-CoA dehydrogenase/oxidase, N-terminal domain"/>
    <property type="match status" value="1"/>
</dbReference>
<dbReference type="InterPro" id="IPR046373">
    <property type="entry name" value="Acyl-CoA_Oxase/DH_mid-dom_sf"/>
</dbReference>
<keyword evidence="5" id="KW-0560">Oxidoreductase</keyword>
<dbReference type="PANTHER" id="PTHR48083:SF28">
    <property type="entry name" value="ACYL-COA DEHYDROGENASE FAMILY PROTEIN (AFU_ORTHOLOGUE AFUA_6G10880)-RELATED"/>
    <property type="match status" value="1"/>
</dbReference>
<dbReference type="Proteomes" id="UP000266188">
    <property type="component" value="Unassembled WGS sequence"/>
</dbReference>
<reference evidence="9" key="1">
    <citation type="submission" date="2017-02" db="EMBL/GenBank/DDBJ databases">
        <authorList>
            <person name="Tafer H."/>
            <person name="Lopandic K."/>
        </authorList>
    </citation>
    <scope>NUCLEOTIDE SEQUENCE [LARGE SCALE GENOMIC DNA]</scope>
    <source>
        <strain evidence="9">CBS 366.77</strain>
    </source>
</reference>
<dbReference type="SUPFAM" id="SSF47203">
    <property type="entry name" value="Acyl-CoA dehydrogenase C-terminal domain-like"/>
    <property type="match status" value="1"/>
</dbReference>
<keyword evidence="9" id="KW-1185">Reference proteome</keyword>
<evidence type="ECO:0000256" key="3">
    <source>
        <dbReference type="ARBA" id="ARBA00022630"/>
    </source>
</evidence>
<dbReference type="GO" id="GO:0003995">
    <property type="term" value="F:acyl-CoA dehydrogenase activity"/>
    <property type="evidence" value="ECO:0007669"/>
    <property type="project" value="TreeGrafter"/>
</dbReference>
<feature type="region of interest" description="Disordered" evidence="6">
    <location>
        <begin position="79"/>
        <end position="104"/>
    </location>
</feature>
<evidence type="ECO:0000256" key="1">
    <source>
        <dbReference type="ARBA" id="ARBA00001974"/>
    </source>
</evidence>
<organism evidence="8 9">
    <name type="scientific">Aspergillus sclerotialis</name>
    <dbReference type="NCBI Taxonomy" id="2070753"/>
    <lineage>
        <taxon>Eukaryota</taxon>
        <taxon>Fungi</taxon>
        <taxon>Dikarya</taxon>
        <taxon>Ascomycota</taxon>
        <taxon>Pezizomycotina</taxon>
        <taxon>Eurotiomycetes</taxon>
        <taxon>Eurotiomycetidae</taxon>
        <taxon>Eurotiales</taxon>
        <taxon>Aspergillaceae</taxon>
        <taxon>Aspergillus</taxon>
        <taxon>Aspergillus subgen. Polypaecilum</taxon>
    </lineage>
</organism>
<dbReference type="InterPro" id="IPR009100">
    <property type="entry name" value="AcylCoA_DH/oxidase_NM_dom_sf"/>
</dbReference>
<comment type="cofactor">
    <cofactor evidence="1">
        <name>FAD</name>
        <dbReference type="ChEBI" id="CHEBI:57692"/>
    </cofactor>
</comment>
<dbReference type="SMART" id="SM01117">
    <property type="entry name" value="Cyt-b5"/>
    <property type="match status" value="1"/>
</dbReference>
<dbReference type="InterPro" id="IPR013786">
    <property type="entry name" value="AcylCoA_DH/ox_N"/>
</dbReference>
<comment type="caution">
    <text evidence="8">The sequence shown here is derived from an EMBL/GenBank/DDBJ whole genome shotgun (WGS) entry which is preliminary data.</text>
</comment>
<dbReference type="SUPFAM" id="SSF55856">
    <property type="entry name" value="Cytochrome b5-like heme/steroid binding domain"/>
    <property type="match status" value="1"/>
</dbReference>
<dbReference type="SUPFAM" id="SSF56645">
    <property type="entry name" value="Acyl-CoA dehydrogenase NM domain-like"/>
    <property type="match status" value="1"/>
</dbReference>
<dbReference type="EMBL" id="MVGC01000089">
    <property type="protein sequence ID" value="RJE24225.1"/>
    <property type="molecule type" value="Genomic_DNA"/>
</dbReference>
<keyword evidence="4" id="KW-0274">FAD</keyword>
<comment type="similarity">
    <text evidence="2">Belongs to the acyl-CoA dehydrogenase family.</text>
</comment>
<dbReference type="Gene3D" id="3.10.120.10">
    <property type="entry name" value="Cytochrome b5-like heme/steroid binding domain"/>
    <property type="match status" value="1"/>
</dbReference>
<evidence type="ECO:0000259" key="7">
    <source>
        <dbReference type="PROSITE" id="PS50255"/>
    </source>
</evidence>
<dbReference type="Pfam" id="PF02770">
    <property type="entry name" value="Acyl-CoA_dh_M"/>
    <property type="match status" value="1"/>
</dbReference>
<dbReference type="InterPro" id="IPR037069">
    <property type="entry name" value="AcylCoA_DH/ox_N_sf"/>
</dbReference>
<dbReference type="InterPro" id="IPR036250">
    <property type="entry name" value="AcylCo_DH-like_C"/>
</dbReference>
<evidence type="ECO:0000313" key="8">
    <source>
        <dbReference type="EMBL" id="RJE24225.1"/>
    </source>
</evidence>
<accession>A0A3A3A2G7</accession>
<keyword evidence="3" id="KW-0285">Flavoprotein</keyword>
<dbReference type="STRING" id="2070753.A0A3A3A2G7"/>
<proteinExistence type="inferred from homology"/>
<dbReference type="PROSITE" id="PS50255">
    <property type="entry name" value="CYTOCHROME_B5_2"/>
    <property type="match status" value="1"/>
</dbReference>
<dbReference type="Pfam" id="PF00173">
    <property type="entry name" value="Cyt-b5"/>
    <property type="match status" value="1"/>
</dbReference>
<gene>
    <name evidence="8" type="ORF">PHISCL_03435</name>
</gene>
<evidence type="ECO:0000256" key="4">
    <source>
        <dbReference type="ARBA" id="ARBA00022827"/>
    </source>
</evidence>
<name>A0A3A3A2G7_9EURO</name>
<evidence type="ECO:0000313" key="9">
    <source>
        <dbReference type="Proteomes" id="UP000266188"/>
    </source>
</evidence>
<sequence>MSKTFSTNDVASQGKGSALWVIIDEDVYDLTKFQDEHPGGKKILQRVAGKDASKQFWKYHNEGILKKYKGQLQIGSLDSKKADAGPAREVATPKPAVDVSSAKPGAQEPYGELIPFSDPAWYHGYHSPYFNETHAALRQEVREFVEAEIEPYVTEWEEGKEVPASLYKTMGERGYLAGLLGMKYPTNYTKNRVHSVAPENWDLFHEMIVTDELSRAGSGGVIWNVLGGYGIGCPPMVKFGKKPLVDRILPGILAGDKRICLAITEPDGGSDVANLNCEAKLSEDGKHYIVNGEKKWITNGVWSDYFTTAVRTGGPGMNGISVLLIERGPGVSTRRMDCQGVWSSGTTYVTFEDVKVPVENLIGKENQGFKVIMTNFNHERIGIVIQSVRFARVCYEEAMKFAHKRKTFGKRLIDHPVIRMKFAHMARQIEATYNWLENIIYQCQCMDETEAMLKLGGAIAGLKAQSTQTFEFCAREASQIFGGLSYTRGGQGGKVERLYRDVRAYAIPGGSEEIMLDLSMRQSLRVHKMFGLKL</sequence>
<evidence type="ECO:0000256" key="6">
    <source>
        <dbReference type="SAM" id="MobiDB-lite"/>
    </source>
</evidence>
<dbReference type="OrthoDB" id="10254877at2759"/>
<dbReference type="InterPro" id="IPR006091">
    <property type="entry name" value="Acyl-CoA_Oxase/DH_mid-dom"/>
</dbReference>
<dbReference type="InterPro" id="IPR050741">
    <property type="entry name" value="Acyl-CoA_dehydrogenase"/>
</dbReference>
<protein>
    <submittedName>
        <fullName evidence="8">Acyl-CoA dehydrogenase</fullName>
    </submittedName>
</protein>
<dbReference type="InterPro" id="IPR009075">
    <property type="entry name" value="AcylCo_DH/oxidase_C"/>
</dbReference>
<dbReference type="GO" id="GO:0005737">
    <property type="term" value="C:cytoplasm"/>
    <property type="evidence" value="ECO:0007669"/>
    <property type="project" value="TreeGrafter"/>
</dbReference>
<dbReference type="PRINTS" id="PR00363">
    <property type="entry name" value="CYTOCHROMEB5"/>
</dbReference>
<dbReference type="Pfam" id="PF02771">
    <property type="entry name" value="Acyl-CoA_dh_N"/>
    <property type="match status" value="1"/>
</dbReference>
<feature type="domain" description="Cytochrome b5 heme-binding" evidence="7">
    <location>
        <begin position="2"/>
        <end position="78"/>
    </location>
</feature>
<dbReference type="AlphaFoldDB" id="A0A3A3A2G7"/>
<evidence type="ECO:0000256" key="5">
    <source>
        <dbReference type="ARBA" id="ARBA00023002"/>
    </source>
</evidence>
<dbReference type="PANTHER" id="PTHR48083">
    <property type="entry name" value="MEDIUM-CHAIN SPECIFIC ACYL-COA DEHYDROGENASE, MITOCHONDRIAL-RELATED"/>
    <property type="match status" value="1"/>
</dbReference>
<dbReference type="Gene3D" id="1.20.140.10">
    <property type="entry name" value="Butyryl-CoA Dehydrogenase, subunit A, domain 3"/>
    <property type="match status" value="1"/>
</dbReference>